<evidence type="ECO:0000313" key="1">
    <source>
        <dbReference type="EMBL" id="PSK56678.1"/>
    </source>
</evidence>
<evidence type="ECO:0000313" key="2">
    <source>
        <dbReference type="Proteomes" id="UP000243723"/>
    </source>
</evidence>
<keyword evidence="2" id="KW-1185">Reference proteome</keyword>
<proteinExistence type="predicted"/>
<dbReference type="AlphaFoldDB" id="A0A2P8A891"/>
<sequence length="274" mass="31362">MSATAVPCAQKRFRKRHPPFSLSKERIPLAPYSEDNRQRPMARHEVEPASASAGWEKLPAEVRRMILNEYFSSERTRYLIHLSPFPSILGASSTIRKAGLFVFLSTARFTAFVYRHINDNKDFTLAHHRQNFSRWTALASEAPQYKISNLRIRRIAARCVDCVVSSDGTKDKKRCTKLRNPVIDFEGSTKASVSGEFWNSLKRFGPSRIHQSHFRYRQVNVTLHHKKRVASGGALRMEMERLVDELYGEGTGITITKLMQLSVPASCFGREKYV</sequence>
<dbReference type="Proteomes" id="UP000243723">
    <property type="component" value="Unassembled WGS sequence"/>
</dbReference>
<reference evidence="1 2" key="1">
    <citation type="submission" date="2017-05" db="EMBL/GenBank/DDBJ databases">
        <title>Draft genome sequence of Elsinoe australis.</title>
        <authorList>
            <person name="Cheng Q."/>
        </authorList>
    </citation>
    <scope>NUCLEOTIDE SEQUENCE [LARGE SCALE GENOMIC DNA]</scope>
    <source>
        <strain evidence="1 2">NL1</strain>
    </source>
</reference>
<gene>
    <name evidence="1" type="ORF">B9Z65_6302</name>
</gene>
<organism evidence="1 2">
    <name type="scientific">Elsinoe australis</name>
    <dbReference type="NCBI Taxonomy" id="40998"/>
    <lineage>
        <taxon>Eukaryota</taxon>
        <taxon>Fungi</taxon>
        <taxon>Dikarya</taxon>
        <taxon>Ascomycota</taxon>
        <taxon>Pezizomycotina</taxon>
        <taxon>Dothideomycetes</taxon>
        <taxon>Dothideomycetidae</taxon>
        <taxon>Myriangiales</taxon>
        <taxon>Elsinoaceae</taxon>
        <taxon>Elsinoe</taxon>
    </lineage>
</organism>
<accession>A0A2P8A891</accession>
<dbReference type="OrthoDB" id="10556844at2759"/>
<name>A0A2P8A891_9PEZI</name>
<protein>
    <submittedName>
        <fullName evidence="1">Uncharacterized protein</fullName>
    </submittedName>
</protein>
<dbReference type="EMBL" id="NHZQ01000060">
    <property type="protein sequence ID" value="PSK56678.1"/>
    <property type="molecule type" value="Genomic_DNA"/>
</dbReference>
<comment type="caution">
    <text evidence="1">The sequence shown here is derived from an EMBL/GenBank/DDBJ whole genome shotgun (WGS) entry which is preliminary data.</text>
</comment>